<dbReference type="SUPFAM" id="SSF55550">
    <property type="entry name" value="SH2 domain"/>
    <property type="match status" value="1"/>
</dbReference>
<dbReference type="InterPro" id="IPR050198">
    <property type="entry name" value="Non-receptor_tyrosine_kinases"/>
</dbReference>
<feature type="domain" description="SH2" evidence="4">
    <location>
        <begin position="21"/>
        <end position="140"/>
    </location>
</feature>
<dbReference type="PANTHER" id="PTHR24418">
    <property type="entry name" value="TYROSINE-PROTEIN KINASE"/>
    <property type="match status" value="1"/>
</dbReference>
<evidence type="ECO:0000256" key="3">
    <source>
        <dbReference type="PROSITE-ProRule" id="PRU00191"/>
    </source>
</evidence>
<reference evidence="5" key="1">
    <citation type="submission" date="2023-06" db="EMBL/GenBank/DDBJ databases">
        <authorList>
            <person name="Delattre M."/>
        </authorList>
    </citation>
    <scope>NUCLEOTIDE SEQUENCE</scope>
    <source>
        <strain evidence="5">AF72</strain>
    </source>
</reference>
<dbReference type="PROSITE" id="PS50001">
    <property type="entry name" value="SH2"/>
    <property type="match status" value="1"/>
</dbReference>
<dbReference type="InterPro" id="IPR055491">
    <property type="entry name" value="DUF7063"/>
</dbReference>
<dbReference type="Pfam" id="PF23205">
    <property type="entry name" value="DUF7063"/>
    <property type="match status" value="1"/>
</dbReference>
<keyword evidence="3" id="KW-0727">SH2 domain</keyword>
<proteinExistence type="predicted"/>
<evidence type="ECO:0000256" key="1">
    <source>
        <dbReference type="ARBA" id="ARBA00022741"/>
    </source>
</evidence>
<name>A0AA36FVQ5_9BILA</name>
<comment type="caution">
    <text evidence="5">The sequence shown here is derived from an EMBL/GenBank/DDBJ whole genome shotgun (WGS) entry which is preliminary data.</text>
</comment>
<dbReference type="InterPro" id="IPR036860">
    <property type="entry name" value="SH2_dom_sf"/>
</dbReference>
<evidence type="ECO:0000256" key="2">
    <source>
        <dbReference type="ARBA" id="ARBA00022840"/>
    </source>
</evidence>
<feature type="non-terminal residue" evidence="5">
    <location>
        <position position="1"/>
    </location>
</feature>
<accession>A0AA36FVQ5</accession>
<dbReference type="CDD" id="cd10361">
    <property type="entry name" value="SH2_Fps_family"/>
    <property type="match status" value="1"/>
</dbReference>
<dbReference type="GO" id="GO:0005524">
    <property type="term" value="F:ATP binding"/>
    <property type="evidence" value="ECO:0007669"/>
    <property type="project" value="UniProtKB-KW"/>
</dbReference>
<dbReference type="SMART" id="SM00252">
    <property type="entry name" value="SH2"/>
    <property type="match status" value="1"/>
</dbReference>
<dbReference type="Proteomes" id="UP001177023">
    <property type="component" value="Unassembled WGS sequence"/>
</dbReference>
<organism evidence="5 6">
    <name type="scientific">Mesorhabditis spiculigera</name>
    <dbReference type="NCBI Taxonomy" id="96644"/>
    <lineage>
        <taxon>Eukaryota</taxon>
        <taxon>Metazoa</taxon>
        <taxon>Ecdysozoa</taxon>
        <taxon>Nematoda</taxon>
        <taxon>Chromadorea</taxon>
        <taxon>Rhabditida</taxon>
        <taxon>Rhabditina</taxon>
        <taxon>Rhabditomorpha</taxon>
        <taxon>Rhabditoidea</taxon>
        <taxon>Rhabditidae</taxon>
        <taxon>Mesorhabditinae</taxon>
        <taxon>Mesorhabditis</taxon>
    </lineage>
</organism>
<dbReference type="InterPro" id="IPR000980">
    <property type="entry name" value="SH2"/>
</dbReference>
<evidence type="ECO:0000259" key="4">
    <source>
        <dbReference type="PROSITE" id="PS50001"/>
    </source>
</evidence>
<protein>
    <recommendedName>
        <fullName evidence="4">SH2 domain-containing protein</fullName>
    </recommendedName>
</protein>
<dbReference type="EMBL" id="CATQJA010002028">
    <property type="protein sequence ID" value="CAJ0569426.1"/>
    <property type="molecule type" value="Genomic_DNA"/>
</dbReference>
<dbReference type="InterPro" id="IPR035849">
    <property type="entry name" value="Fes/Fps/Fer_SH2"/>
</dbReference>
<sequence length="167" mass="19326">MSTRRGLQKAAVDQHLLSLPYYHGFLPREELPYLLKKRGDFLVRMSEVENKKTGKEDERNVIVSVCTGEEKKNKATGQFFDASNMVTRNLVMYQGERGQWWLYSDQKMNSLKDCIDHYRTNSLQAQKGDQDKDLKLSGPVPRATWELHYDNIKLEKQLGHGEFGEAS</sequence>
<keyword evidence="2" id="KW-0067">ATP-binding</keyword>
<dbReference type="Gene3D" id="3.30.505.10">
    <property type="entry name" value="SH2 domain"/>
    <property type="match status" value="1"/>
</dbReference>
<gene>
    <name evidence="5" type="ORF">MSPICULIGERA_LOCUS7906</name>
</gene>
<evidence type="ECO:0000313" key="5">
    <source>
        <dbReference type="EMBL" id="CAJ0569426.1"/>
    </source>
</evidence>
<evidence type="ECO:0000313" key="6">
    <source>
        <dbReference type="Proteomes" id="UP001177023"/>
    </source>
</evidence>
<keyword evidence="6" id="KW-1185">Reference proteome</keyword>
<keyword evidence="1" id="KW-0547">Nucleotide-binding</keyword>
<dbReference type="AlphaFoldDB" id="A0AA36FVQ5"/>